<reference evidence="1" key="1">
    <citation type="submission" date="2022-11" db="EMBL/GenBank/DDBJ databases">
        <title>The characterization of three novel Bacteroidetes species and genomic analysis of their roles in tidal elemental geochemical cycles.</title>
        <authorList>
            <person name="Ma K.-J."/>
        </authorList>
    </citation>
    <scope>NUCLEOTIDE SEQUENCE</scope>
    <source>
        <strain evidence="1">M415</strain>
    </source>
</reference>
<sequence>MQRFFVSVLIVFIVVMASCRDAKRYHDTVEDKRQLTSEALKDIDEFQKKLNADFRNPEVSPLPDRYRKDFMGLEFFEPDTNFRVWARLEYTPEAIPFLMPTNTDRESEEQVFAIAHFTLEGRPFSLEIYQTLELLDDPGFEDYLFLPFLDATNGEETYSGGRYIDLRIPEGDSLLIDFNKAYNPYCVYNKSYSCPLVPRANTLDIPVRAGVKDFKMGK</sequence>
<dbReference type="PROSITE" id="PS51257">
    <property type="entry name" value="PROKAR_LIPOPROTEIN"/>
    <property type="match status" value="1"/>
</dbReference>
<accession>A0AAE3MPC8</accession>
<evidence type="ECO:0000313" key="2">
    <source>
        <dbReference type="Proteomes" id="UP001207116"/>
    </source>
</evidence>
<dbReference type="InterPro" id="IPR012467">
    <property type="entry name" value="DUF1684"/>
</dbReference>
<name>A0AAE3MPC8_9FLAO</name>
<dbReference type="PANTHER" id="PTHR41913">
    <property type="entry name" value="DUF1684 DOMAIN-CONTAINING PROTEIN"/>
    <property type="match status" value="1"/>
</dbReference>
<dbReference type="RefSeq" id="WP_266014821.1">
    <property type="nucleotide sequence ID" value="NZ_JAPFQP010000004.1"/>
</dbReference>
<comment type="caution">
    <text evidence="1">The sequence shown here is derived from an EMBL/GenBank/DDBJ whole genome shotgun (WGS) entry which is preliminary data.</text>
</comment>
<organism evidence="1 2">
    <name type="scientific">Lentiprolixibacter aurantiacus</name>
    <dbReference type="NCBI Taxonomy" id="2993939"/>
    <lineage>
        <taxon>Bacteria</taxon>
        <taxon>Pseudomonadati</taxon>
        <taxon>Bacteroidota</taxon>
        <taxon>Flavobacteriia</taxon>
        <taxon>Flavobacteriales</taxon>
        <taxon>Flavobacteriaceae</taxon>
        <taxon>Lentiprolixibacter</taxon>
    </lineage>
</organism>
<gene>
    <name evidence="1" type="ORF">OO016_13025</name>
</gene>
<dbReference type="PANTHER" id="PTHR41913:SF1">
    <property type="entry name" value="DUF1684 DOMAIN-CONTAINING PROTEIN"/>
    <property type="match status" value="1"/>
</dbReference>
<proteinExistence type="predicted"/>
<dbReference type="Pfam" id="PF07920">
    <property type="entry name" value="DUF1684"/>
    <property type="match status" value="1"/>
</dbReference>
<dbReference type="EMBL" id="JAPFQP010000004">
    <property type="protein sequence ID" value="MCX2720532.1"/>
    <property type="molecule type" value="Genomic_DNA"/>
</dbReference>
<keyword evidence="2" id="KW-1185">Reference proteome</keyword>
<evidence type="ECO:0000313" key="1">
    <source>
        <dbReference type="EMBL" id="MCX2720532.1"/>
    </source>
</evidence>
<protein>
    <submittedName>
        <fullName evidence="1">DUF1684 domain-containing protein</fullName>
    </submittedName>
</protein>
<dbReference type="Proteomes" id="UP001207116">
    <property type="component" value="Unassembled WGS sequence"/>
</dbReference>
<dbReference type="AlphaFoldDB" id="A0AAE3MPC8"/>